<organism evidence="2">
    <name type="scientific">Bifidobacterium fermentum</name>
    <dbReference type="NCBI Taxonomy" id="3059035"/>
    <lineage>
        <taxon>Bacteria</taxon>
        <taxon>Bacillati</taxon>
        <taxon>Actinomycetota</taxon>
        <taxon>Actinomycetes</taxon>
        <taxon>Bifidobacteriales</taxon>
        <taxon>Bifidobacteriaceae</taxon>
        <taxon>Bifidobacterium</taxon>
    </lineage>
</organism>
<sequence>MRKNNIIPFIIGVAAVMALLSPATAEASETSQTNGAIIGAVRDYGLQIQHSYSTNTRALGRTFIE</sequence>
<dbReference type="RefSeq" id="WP_369343125.1">
    <property type="nucleotide sequence ID" value="NZ_CP129675.1"/>
</dbReference>
<proteinExistence type="predicted"/>
<protein>
    <submittedName>
        <fullName evidence="2">Uncharacterized protein</fullName>
    </submittedName>
</protein>
<keyword evidence="1" id="KW-0732">Signal</keyword>
<accession>A0AB39UD65</accession>
<feature type="chain" id="PRO_5044290586" evidence="1">
    <location>
        <begin position="28"/>
        <end position="65"/>
    </location>
</feature>
<name>A0AB39UD65_9BIFI</name>
<feature type="signal peptide" evidence="1">
    <location>
        <begin position="1"/>
        <end position="27"/>
    </location>
</feature>
<gene>
    <name evidence="2" type="ORF">QN217_10410</name>
</gene>
<dbReference type="AlphaFoldDB" id="A0AB39UD65"/>
<evidence type="ECO:0000256" key="1">
    <source>
        <dbReference type="SAM" id="SignalP"/>
    </source>
</evidence>
<evidence type="ECO:0000313" key="2">
    <source>
        <dbReference type="EMBL" id="XDS46515.1"/>
    </source>
</evidence>
<reference evidence="2" key="1">
    <citation type="submission" date="2023-07" db="EMBL/GenBank/DDBJ databases">
        <title>Bifidobacterium aquikefiriaerophilum sp. nov. and Bifidobacterium eccum sp. nov., isolated from water kefir.</title>
        <authorList>
            <person name="Breselge S."/>
            <person name="Bellassi P."/>
            <person name="Barcenilla C."/>
            <person name="Alvarez-Ordonez A."/>
            <person name="Morelli L."/>
            <person name="Cotter P.D."/>
        </authorList>
    </citation>
    <scope>NUCLEOTIDE SEQUENCE</scope>
    <source>
        <strain evidence="2">WK048_4_13</strain>
    </source>
</reference>
<dbReference type="EMBL" id="CP129675">
    <property type="protein sequence ID" value="XDS46515.1"/>
    <property type="molecule type" value="Genomic_DNA"/>
</dbReference>